<dbReference type="Proteomes" id="UP000772591">
    <property type="component" value="Unassembled WGS sequence"/>
</dbReference>
<sequence>MDSNGMRSICSAEAPEQELLEPSAVAGADLAGQRSGYEVALTRLVAQSAGVSPDLARKLAVHFDTTPDFWLNLQSHYDALSDDIERVSCL</sequence>
<keyword evidence="1" id="KW-0238">DNA-binding</keyword>
<organism evidence="2 3">
    <name type="scientific">Pseudomonas gregormendelii</name>
    <dbReference type="NCBI Taxonomy" id="1628277"/>
    <lineage>
        <taxon>Bacteria</taxon>
        <taxon>Pseudomonadati</taxon>
        <taxon>Pseudomonadota</taxon>
        <taxon>Gammaproteobacteria</taxon>
        <taxon>Pseudomonadales</taxon>
        <taxon>Pseudomonadaceae</taxon>
        <taxon>Pseudomonas</taxon>
    </lineage>
</organism>
<protein>
    <submittedName>
        <fullName evidence="2">Addiction module antidote protein, HigA family</fullName>
    </submittedName>
</protein>
<proteinExistence type="predicted"/>
<evidence type="ECO:0000313" key="3">
    <source>
        <dbReference type="Proteomes" id="UP000772591"/>
    </source>
</evidence>
<dbReference type="InterPro" id="IPR010982">
    <property type="entry name" value="Lambda_DNA-bd_dom_sf"/>
</dbReference>
<dbReference type="RefSeq" id="WP_205891722.1">
    <property type="nucleotide sequence ID" value="NZ_JADEVO010000002.1"/>
</dbReference>
<accession>A0ABS3ABD5</accession>
<name>A0ABS3ABD5_9PSED</name>
<evidence type="ECO:0000313" key="2">
    <source>
        <dbReference type="EMBL" id="MBN3964034.1"/>
    </source>
</evidence>
<dbReference type="EMBL" id="JADEVO010000002">
    <property type="protein sequence ID" value="MBN3964034.1"/>
    <property type="molecule type" value="Genomic_DNA"/>
</dbReference>
<keyword evidence="3" id="KW-1185">Reference proteome</keyword>
<dbReference type="SUPFAM" id="SSF47413">
    <property type="entry name" value="lambda repressor-like DNA-binding domains"/>
    <property type="match status" value="1"/>
</dbReference>
<reference evidence="2 3" key="1">
    <citation type="journal article" date="2021" name="Int. J. Syst. Evol. Microbiol.">
        <title>Pseudomonas piscium sp. nov., Pseudomonas pisciculturae sp. nov., Pseudomonas mucoides sp. nov. and Pseudomonas neuropathica sp. nov. isolated from rainbow trout.</title>
        <authorList>
            <person name="Duman M."/>
            <person name="Mulet M."/>
            <person name="Altun S."/>
            <person name="Saticioglu I.B."/>
            <person name="Gomila M."/>
            <person name="Lalucat J."/>
            <person name="Garcia-Valdes E."/>
        </authorList>
    </citation>
    <scope>NUCLEOTIDE SEQUENCE [LARGE SCALE GENOMIC DNA]</scope>
    <source>
        <strain evidence="2 3">LMG 28632</strain>
    </source>
</reference>
<dbReference type="InterPro" id="IPR013430">
    <property type="entry name" value="Toxin_antidote_HigA"/>
</dbReference>
<comment type="caution">
    <text evidence="2">The sequence shown here is derived from an EMBL/GenBank/DDBJ whole genome shotgun (WGS) entry which is preliminary data.</text>
</comment>
<gene>
    <name evidence="2" type="ORF">IMW75_01870</name>
</gene>
<dbReference type="Gene3D" id="1.10.260.40">
    <property type="entry name" value="lambda repressor-like DNA-binding domains"/>
    <property type="match status" value="1"/>
</dbReference>
<dbReference type="PANTHER" id="PTHR36924:SF1">
    <property type="entry name" value="ANTITOXIN HIGA-1"/>
    <property type="match status" value="1"/>
</dbReference>
<dbReference type="PANTHER" id="PTHR36924">
    <property type="entry name" value="ANTITOXIN HIGA-1"/>
    <property type="match status" value="1"/>
</dbReference>
<evidence type="ECO:0000256" key="1">
    <source>
        <dbReference type="ARBA" id="ARBA00023125"/>
    </source>
</evidence>